<dbReference type="GO" id="GO:0009254">
    <property type="term" value="P:peptidoglycan turnover"/>
    <property type="evidence" value="ECO:0007669"/>
    <property type="project" value="UniProtKB-UniRule"/>
</dbReference>
<keyword evidence="2" id="KW-0067">ATP-binding</keyword>
<dbReference type="InterPro" id="IPR005338">
    <property type="entry name" value="Anhydro_N_Ac-Mur_kinase"/>
</dbReference>
<dbReference type="GO" id="GO:0016301">
    <property type="term" value="F:kinase activity"/>
    <property type="evidence" value="ECO:0007669"/>
    <property type="project" value="UniProtKB-KW"/>
</dbReference>
<dbReference type="SUPFAM" id="SSF53067">
    <property type="entry name" value="Actin-like ATPase domain"/>
    <property type="match status" value="1"/>
</dbReference>
<comment type="function">
    <text evidence="2">Catalyzes the specific phosphorylation of 1,6-anhydro-N-acetylmuramic acid (anhMurNAc) with the simultaneous cleavage of the 1,6-anhydro ring, generating MurNAc-6-P. Is required for the utilization of anhMurNAc either imported from the medium or derived from its own cell wall murein, and thus plays a role in cell wall recycling.</text>
</comment>
<keyword evidence="2" id="KW-0547">Nucleotide-binding</keyword>
<evidence type="ECO:0000313" key="3">
    <source>
        <dbReference type="EMBL" id="KAA2235280.1"/>
    </source>
</evidence>
<dbReference type="EMBL" id="VUOA01000036">
    <property type="protein sequence ID" value="KAA2235280.1"/>
    <property type="molecule type" value="Genomic_DNA"/>
</dbReference>
<dbReference type="GO" id="GO:0016773">
    <property type="term" value="F:phosphotransferase activity, alcohol group as acceptor"/>
    <property type="evidence" value="ECO:0007669"/>
    <property type="project" value="UniProtKB-UniRule"/>
</dbReference>
<keyword evidence="2 3" id="KW-0808">Transferase</keyword>
<comment type="pathway">
    <text evidence="2">Amino-sugar metabolism; 1,6-anhydro-N-acetylmuramate degradation.</text>
</comment>
<dbReference type="InterPro" id="IPR043129">
    <property type="entry name" value="ATPase_NBD"/>
</dbReference>
<dbReference type="Gene3D" id="3.30.420.40">
    <property type="match status" value="2"/>
</dbReference>
<protein>
    <recommendedName>
        <fullName evidence="2">Anhydro-N-acetylmuramic acid kinase</fullName>
        <ecNumber evidence="2">2.7.1.170</ecNumber>
    </recommendedName>
    <alternativeName>
        <fullName evidence="2">AnhMurNAc kinase</fullName>
    </alternativeName>
</protein>
<keyword evidence="2 3" id="KW-0418">Kinase</keyword>
<dbReference type="OrthoDB" id="9763949at2"/>
<dbReference type="AlphaFoldDB" id="A0A5B2VA08"/>
<dbReference type="UniPathway" id="UPA00544"/>
<dbReference type="GO" id="GO:0005524">
    <property type="term" value="F:ATP binding"/>
    <property type="evidence" value="ECO:0007669"/>
    <property type="project" value="UniProtKB-UniRule"/>
</dbReference>
<proteinExistence type="inferred from homology"/>
<dbReference type="GO" id="GO:0097175">
    <property type="term" value="P:1,6-anhydro-N-acetyl-beta-muramic acid catabolic process"/>
    <property type="evidence" value="ECO:0007669"/>
    <property type="project" value="UniProtKB-UniRule"/>
</dbReference>
<dbReference type="PANTHER" id="PTHR30605:SF0">
    <property type="entry name" value="ANHYDRO-N-ACETYLMURAMIC ACID KINASE"/>
    <property type="match status" value="1"/>
</dbReference>
<dbReference type="GO" id="GO:0006040">
    <property type="term" value="P:amino sugar metabolic process"/>
    <property type="evidence" value="ECO:0007669"/>
    <property type="project" value="InterPro"/>
</dbReference>
<dbReference type="HAMAP" id="MF_01270">
    <property type="entry name" value="AnhMurNAc_kinase"/>
    <property type="match status" value="1"/>
</dbReference>
<comment type="caution">
    <text evidence="3">The sequence shown here is derived from an EMBL/GenBank/DDBJ whole genome shotgun (WGS) entry which is preliminary data.</text>
</comment>
<reference evidence="3 4" key="1">
    <citation type="submission" date="2019-09" db="EMBL/GenBank/DDBJ databases">
        <title>Salinarimonas rosea gen. nov., sp. nov., a new member of the a-2 subgroup of the Proteobacteria.</title>
        <authorList>
            <person name="Liu J."/>
        </authorList>
    </citation>
    <scope>NUCLEOTIDE SEQUENCE [LARGE SCALE GENOMIC DNA]</scope>
    <source>
        <strain evidence="3 4">BN140002</strain>
    </source>
</reference>
<dbReference type="PANTHER" id="PTHR30605">
    <property type="entry name" value="ANHYDRO-N-ACETYLMURAMIC ACID KINASE"/>
    <property type="match status" value="1"/>
</dbReference>
<reference evidence="3 4" key="2">
    <citation type="submission" date="2019-09" db="EMBL/GenBank/DDBJ databases">
        <authorList>
            <person name="Jin C."/>
        </authorList>
    </citation>
    <scope>NUCLEOTIDE SEQUENCE [LARGE SCALE GENOMIC DNA]</scope>
    <source>
        <strain evidence="3 4">BN140002</strain>
    </source>
</reference>
<evidence type="ECO:0000313" key="4">
    <source>
        <dbReference type="Proteomes" id="UP000323142"/>
    </source>
</evidence>
<keyword evidence="4" id="KW-1185">Reference proteome</keyword>
<gene>
    <name evidence="2" type="primary">anmK</name>
    <name evidence="3" type="ORF">F0L46_19880</name>
</gene>
<name>A0A5B2VA08_9HYPH</name>
<comment type="pathway">
    <text evidence="2">Cell wall biogenesis; peptidoglycan recycling.</text>
</comment>
<comment type="similarity">
    <text evidence="2">Belongs to the anhydro-N-acetylmuramic acid kinase family.</text>
</comment>
<dbReference type="UniPathway" id="UPA00343"/>
<dbReference type="Proteomes" id="UP000323142">
    <property type="component" value="Unassembled WGS sequence"/>
</dbReference>
<dbReference type="NCBIfam" id="NF007141">
    <property type="entry name" value="PRK09585.1-5"/>
    <property type="match status" value="1"/>
</dbReference>
<dbReference type="EC" id="2.7.1.170" evidence="2"/>
<keyword evidence="1 2" id="KW-0119">Carbohydrate metabolism</keyword>
<accession>A0A5B2VA08</accession>
<evidence type="ECO:0000256" key="2">
    <source>
        <dbReference type="HAMAP-Rule" id="MF_01270"/>
    </source>
</evidence>
<organism evidence="3 4">
    <name type="scientific">Salinarimonas soli</name>
    <dbReference type="NCBI Taxonomy" id="1638099"/>
    <lineage>
        <taxon>Bacteria</taxon>
        <taxon>Pseudomonadati</taxon>
        <taxon>Pseudomonadota</taxon>
        <taxon>Alphaproteobacteria</taxon>
        <taxon>Hyphomicrobiales</taxon>
        <taxon>Salinarimonadaceae</taxon>
        <taxon>Salinarimonas</taxon>
    </lineage>
</organism>
<evidence type="ECO:0000256" key="1">
    <source>
        <dbReference type="ARBA" id="ARBA00023277"/>
    </source>
</evidence>
<comment type="catalytic activity">
    <reaction evidence="2">
        <text>1,6-anhydro-N-acetyl-beta-muramate + ATP + H2O = N-acetyl-D-muramate 6-phosphate + ADP + H(+)</text>
        <dbReference type="Rhea" id="RHEA:24952"/>
        <dbReference type="ChEBI" id="CHEBI:15377"/>
        <dbReference type="ChEBI" id="CHEBI:15378"/>
        <dbReference type="ChEBI" id="CHEBI:30616"/>
        <dbReference type="ChEBI" id="CHEBI:58690"/>
        <dbReference type="ChEBI" id="CHEBI:58722"/>
        <dbReference type="ChEBI" id="CHEBI:456216"/>
        <dbReference type="EC" id="2.7.1.170"/>
    </reaction>
</comment>
<feature type="binding site" evidence="2">
    <location>
        <begin position="22"/>
        <end position="29"/>
    </location>
    <ligand>
        <name>ATP</name>
        <dbReference type="ChEBI" id="CHEBI:30616"/>
    </ligand>
</feature>
<sequence>MEPVSREKSAVSVLRAIGLMSGTSLDGVDVALIETDGERRTTLRASGYRPYTDEERALLRLALADGATLTSRHARPGVLAEAEALITRAHAEAVEGFMAEQGLSRAEIDVVGFHGQTVLHRPERALTVQIGDGPALAARLGIPVIHDLRAADMAAGGQGAPLVPVFHRALAESRGMEAPLAVLNIGGVANVTLIGPDGELLAFDTGPGNALLDDLVRERTGRPFDEGGAIAAAGRPDEALLAWLLTHPYFIRRPPKSLDRNWFSHRIVAHLSTEDGAATLAAFTARSVTRALDFVDSRPSRWIVGGGGALNGEILRLLGAGTGAEVVTADSIGWSAAALEAQAFGFLAVRSLKGLPITYPSTTGAPQAMTGGVLARP</sequence>
<dbReference type="Pfam" id="PF03702">
    <property type="entry name" value="AnmK"/>
    <property type="match status" value="1"/>
</dbReference>